<feature type="region of interest" description="Disordered" evidence="1">
    <location>
        <begin position="378"/>
        <end position="406"/>
    </location>
</feature>
<gene>
    <name evidence="3" type="ORF">KK1_022194</name>
</gene>
<evidence type="ECO:0000256" key="1">
    <source>
        <dbReference type="SAM" id="MobiDB-lite"/>
    </source>
</evidence>
<dbReference type="Proteomes" id="UP000075243">
    <property type="component" value="Chromosome 4"/>
</dbReference>
<dbReference type="EMBL" id="CM003606">
    <property type="protein sequence ID" value="KYP68563.1"/>
    <property type="molecule type" value="Genomic_DNA"/>
</dbReference>
<protein>
    <recommendedName>
        <fullName evidence="2">Putative plant transposon protein domain-containing protein</fullName>
    </recommendedName>
</protein>
<evidence type="ECO:0000259" key="2">
    <source>
        <dbReference type="Pfam" id="PF20167"/>
    </source>
</evidence>
<sequence>MASSSKRTHAGKSGQPPRKPNQPYSNLFLTERNETHFESISSRKFILERRVELEENEAPEFQAELHRRRWDKLGSYPLLANIAVVKEFCANALRLEEGIAPFTSYVRGVRVPYDARTINQFLGTELRADEVFENGNYTIDTMDPVVVEAAICMPGHGFHRNRSQQPLHVKRRDLLPVVRIWSALVHANILPCSHVSDLYWTRSMLMYCIMTQRTMDLGDIICMEISGCANSTPGSALGHPSLITQLCQLAGVDVHSPPFEGPGRAIDSRYISAYCQDCAQPAVPAPEPIHAVAPQEDVPMDDAAAPGPPLTILQRFDALEGRPETFMQRHEGQMESLHRGQMFILDAFRSFSLHSAPGYQFPTTADYHAYTSWPGDQAPFFGGGGAAADATEEDGVPAVDDDDQAP</sequence>
<feature type="compositionally biased region" description="Acidic residues" evidence="1">
    <location>
        <begin position="390"/>
        <end position="406"/>
    </location>
</feature>
<organism evidence="3 4">
    <name type="scientific">Cajanus cajan</name>
    <name type="common">Pigeon pea</name>
    <name type="synonym">Cajanus indicus</name>
    <dbReference type="NCBI Taxonomy" id="3821"/>
    <lineage>
        <taxon>Eukaryota</taxon>
        <taxon>Viridiplantae</taxon>
        <taxon>Streptophyta</taxon>
        <taxon>Embryophyta</taxon>
        <taxon>Tracheophyta</taxon>
        <taxon>Spermatophyta</taxon>
        <taxon>Magnoliopsida</taxon>
        <taxon>eudicotyledons</taxon>
        <taxon>Gunneridae</taxon>
        <taxon>Pentapetalae</taxon>
        <taxon>rosids</taxon>
        <taxon>fabids</taxon>
        <taxon>Fabales</taxon>
        <taxon>Fabaceae</taxon>
        <taxon>Papilionoideae</taxon>
        <taxon>50 kb inversion clade</taxon>
        <taxon>NPAAA clade</taxon>
        <taxon>indigoferoid/millettioid clade</taxon>
        <taxon>Phaseoleae</taxon>
        <taxon>Cajanus</taxon>
    </lineage>
</organism>
<dbReference type="Gramene" id="C.cajan_21558.t">
    <property type="protein sequence ID" value="C.cajan_21558.t.cds1"/>
    <property type="gene ID" value="C.cajan_21558"/>
</dbReference>
<dbReference type="OMA" id="ERAICRP"/>
<reference evidence="3 4" key="1">
    <citation type="journal article" date="2012" name="Nat. Biotechnol.">
        <title>Draft genome sequence of pigeonpea (Cajanus cajan), an orphan legume crop of resource-poor farmers.</title>
        <authorList>
            <person name="Varshney R.K."/>
            <person name="Chen W."/>
            <person name="Li Y."/>
            <person name="Bharti A.K."/>
            <person name="Saxena R.K."/>
            <person name="Schlueter J.A."/>
            <person name="Donoghue M.T."/>
            <person name="Azam S."/>
            <person name="Fan G."/>
            <person name="Whaley A.M."/>
            <person name="Farmer A.D."/>
            <person name="Sheridan J."/>
            <person name="Iwata A."/>
            <person name="Tuteja R."/>
            <person name="Penmetsa R.V."/>
            <person name="Wu W."/>
            <person name="Upadhyaya H.D."/>
            <person name="Yang S.P."/>
            <person name="Shah T."/>
            <person name="Saxena K.B."/>
            <person name="Michael T."/>
            <person name="McCombie W.R."/>
            <person name="Yang B."/>
            <person name="Zhang G."/>
            <person name="Yang H."/>
            <person name="Wang J."/>
            <person name="Spillane C."/>
            <person name="Cook D.R."/>
            <person name="May G.D."/>
            <person name="Xu X."/>
            <person name="Jackson S.A."/>
        </authorList>
    </citation>
    <scope>NUCLEOTIDE SEQUENCE [LARGE SCALE GENOMIC DNA]</scope>
    <source>
        <strain evidence="4">cv. Asha</strain>
    </source>
</reference>
<evidence type="ECO:0000313" key="3">
    <source>
        <dbReference type="EMBL" id="KYP68563.1"/>
    </source>
</evidence>
<keyword evidence="4" id="KW-1185">Reference proteome</keyword>
<dbReference type="InterPro" id="IPR046796">
    <property type="entry name" value="Transposase_32_dom"/>
</dbReference>
<feature type="region of interest" description="Disordered" evidence="1">
    <location>
        <begin position="1"/>
        <end position="25"/>
    </location>
</feature>
<dbReference type="AlphaFoldDB" id="A0A151TNE0"/>
<feature type="domain" description="Putative plant transposon protein" evidence="2">
    <location>
        <begin position="67"/>
        <end position="253"/>
    </location>
</feature>
<accession>A0A151TNE0</accession>
<evidence type="ECO:0000313" key="4">
    <source>
        <dbReference type="Proteomes" id="UP000075243"/>
    </source>
</evidence>
<name>A0A151TNE0_CAJCA</name>
<feature type="compositionally biased region" description="Basic residues" evidence="1">
    <location>
        <begin position="1"/>
        <end position="10"/>
    </location>
</feature>
<proteinExistence type="predicted"/>
<dbReference type="Pfam" id="PF20167">
    <property type="entry name" value="Transposase_32"/>
    <property type="match status" value="1"/>
</dbReference>